<feature type="domain" description="HTH araC/xylS-type" evidence="4">
    <location>
        <begin position="28"/>
        <end position="127"/>
    </location>
</feature>
<evidence type="ECO:0000259" key="4">
    <source>
        <dbReference type="PROSITE" id="PS01124"/>
    </source>
</evidence>
<evidence type="ECO:0000256" key="2">
    <source>
        <dbReference type="ARBA" id="ARBA00023125"/>
    </source>
</evidence>
<evidence type="ECO:0000313" key="5">
    <source>
        <dbReference type="EMBL" id="MFD2520120.1"/>
    </source>
</evidence>
<dbReference type="SMART" id="SM00342">
    <property type="entry name" value="HTH_ARAC"/>
    <property type="match status" value="1"/>
</dbReference>
<dbReference type="PANTHER" id="PTHR43280">
    <property type="entry name" value="ARAC-FAMILY TRANSCRIPTIONAL REGULATOR"/>
    <property type="match status" value="1"/>
</dbReference>
<evidence type="ECO:0000256" key="3">
    <source>
        <dbReference type="ARBA" id="ARBA00023163"/>
    </source>
</evidence>
<dbReference type="InterPro" id="IPR018062">
    <property type="entry name" value="HTH_AraC-typ_CS"/>
</dbReference>
<protein>
    <submittedName>
        <fullName evidence="5">Helix-turn-helix domain-containing protein</fullName>
    </submittedName>
</protein>
<dbReference type="SUPFAM" id="SSF46689">
    <property type="entry name" value="Homeodomain-like"/>
    <property type="match status" value="1"/>
</dbReference>
<dbReference type="Pfam" id="PF12833">
    <property type="entry name" value="HTH_18"/>
    <property type="match status" value="1"/>
</dbReference>
<dbReference type="InterPro" id="IPR020449">
    <property type="entry name" value="Tscrpt_reg_AraC-type_HTH"/>
</dbReference>
<dbReference type="PANTHER" id="PTHR43280:SF28">
    <property type="entry name" value="HTH-TYPE TRANSCRIPTIONAL ACTIVATOR RHAS"/>
    <property type="match status" value="1"/>
</dbReference>
<dbReference type="Gene3D" id="1.10.10.60">
    <property type="entry name" value="Homeodomain-like"/>
    <property type="match status" value="1"/>
</dbReference>
<reference evidence="6" key="1">
    <citation type="journal article" date="2019" name="Int. J. Syst. Evol. Microbiol.">
        <title>The Global Catalogue of Microorganisms (GCM) 10K type strain sequencing project: providing services to taxonomists for standard genome sequencing and annotation.</title>
        <authorList>
            <consortium name="The Broad Institute Genomics Platform"/>
            <consortium name="The Broad Institute Genome Sequencing Center for Infectious Disease"/>
            <person name="Wu L."/>
            <person name="Ma J."/>
        </authorList>
    </citation>
    <scope>NUCLEOTIDE SEQUENCE [LARGE SCALE GENOMIC DNA]</scope>
    <source>
        <strain evidence="6">KCTC 52344</strain>
    </source>
</reference>
<dbReference type="PROSITE" id="PS00041">
    <property type="entry name" value="HTH_ARAC_FAMILY_1"/>
    <property type="match status" value="1"/>
</dbReference>
<name>A0ABW5J589_9BACT</name>
<keyword evidence="6" id="KW-1185">Reference proteome</keyword>
<sequence length="132" mass="15310">MRLPISTDRQKYTHNNITMKPLADNFITTARKVIEANYDNEEFGCLELCEALFMSRSNVHRKVKNALNISTSKFIMQVRLEKAREFLSQKDQSIASIAYQVGFADANYFSRAFSTFYGVSPTQYRQTLLKIY</sequence>
<keyword evidence="2" id="KW-0238">DNA-binding</keyword>
<evidence type="ECO:0000256" key="1">
    <source>
        <dbReference type="ARBA" id="ARBA00023015"/>
    </source>
</evidence>
<dbReference type="EMBL" id="JBHULC010000004">
    <property type="protein sequence ID" value="MFD2520120.1"/>
    <property type="molecule type" value="Genomic_DNA"/>
</dbReference>
<evidence type="ECO:0000313" key="6">
    <source>
        <dbReference type="Proteomes" id="UP001597510"/>
    </source>
</evidence>
<accession>A0ABW5J589</accession>
<dbReference type="PROSITE" id="PS01124">
    <property type="entry name" value="HTH_ARAC_FAMILY_2"/>
    <property type="match status" value="1"/>
</dbReference>
<dbReference type="InterPro" id="IPR009057">
    <property type="entry name" value="Homeodomain-like_sf"/>
</dbReference>
<dbReference type="PRINTS" id="PR00032">
    <property type="entry name" value="HTHARAC"/>
</dbReference>
<keyword evidence="3" id="KW-0804">Transcription</keyword>
<organism evidence="5 6">
    <name type="scientific">Emticicia soli</name>
    <dbReference type="NCBI Taxonomy" id="2027878"/>
    <lineage>
        <taxon>Bacteria</taxon>
        <taxon>Pseudomonadati</taxon>
        <taxon>Bacteroidota</taxon>
        <taxon>Cytophagia</taxon>
        <taxon>Cytophagales</taxon>
        <taxon>Leadbetterellaceae</taxon>
        <taxon>Emticicia</taxon>
    </lineage>
</organism>
<comment type="caution">
    <text evidence="5">The sequence shown here is derived from an EMBL/GenBank/DDBJ whole genome shotgun (WGS) entry which is preliminary data.</text>
</comment>
<gene>
    <name evidence="5" type="ORF">ACFSR2_04430</name>
</gene>
<dbReference type="RefSeq" id="WP_340235531.1">
    <property type="nucleotide sequence ID" value="NZ_JBBEWC010000004.1"/>
</dbReference>
<dbReference type="InterPro" id="IPR018060">
    <property type="entry name" value="HTH_AraC"/>
</dbReference>
<proteinExistence type="predicted"/>
<keyword evidence="1" id="KW-0805">Transcription regulation</keyword>
<dbReference type="Proteomes" id="UP001597510">
    <property type="component" value="Unassembled WGS sequence"/>
</dbReference>